<dbReference type="GO" id="GO:0009073">
    <property type="term" value="P:aromatic amino acid family biosynthetic process"/>
    <property type="evidence" value="ECO:0007669"/>
    <property type="project" value="UniProtKB-KW"/>
</dbReference>
<name>A0A6L9E9N6_9FLAO</name>
<dbReference type="AlphaFoldDB" id="A0A6L9E9N6"/>
<feature type="domain" description="Shikimate dehydrogenase substrate binding N-terminal" evidence="4">
    <location>
        <begin position="13"/>
        <end position="93"/>
    </location>
</feature>
<reference evidence="5 6" key="1">
    <citation type="submission" date="2020-01" db="EMBL/GenBank/DDBJ databases">
        <title>Bacteria diversity of Porities sp.</title>
        <authorList>
            <person name="Wang G."/>
        </authorList>
    </citation>
    <scope>NUCLEOTIDE SEQUENCE [LARGE SCALE GENOMIC DNA]</scope>
    <source>
        <strain evidence="5 6">R33</strain>
    </source>
</reference>
<comment type="pathway">
    <text evidence="1">Metabolic intermediate biosynthesis; chorismate biosynthesis; chorismate from D-erythrose 4-phosphate and phosphoenolpyruvate: step 4/7.</text>
</comment>
<dbReference type="InterPro" id="IPR022893">
    <property type="entry name" value="Shikimate_DH_fam"/>
</dbReference>
<keyword evidence="6" id="KW-1185">Reference proteome</keyword>
<gene>
    <name evidence="5" type="primary">aroE</name>
    <name evidence="5" type="ORF">GTQ38_05090</name>
</gene>
<dbReference type="Pfam" id="PF08501">
    <property type="entry name" value="Shikimate_dh_N"/>
    <property type="match status" value="1"/>
</dbReference>
<dbReference type="PANTHER" id="PTHR21089:SF1">
    <property type="entry name" value="BIFUNCTIONAL 3-DEHYDROQUINATE DEHYDRATASE_SHIKIMATE DEHYDROGENASE, CHLOROPLASTIC"/>
    <property type="match status" value="1"/>
</dbReference>
<dbReference type="InterPro" id="IPR046346">
    <property type="entry name" value="Aminoacid_DH-like_N_sf"/>
</dbReference>
<evidence type="ECO:0000313" key="5">
    <source>
        <dbReference type="EMBL" id="NAS11364.1"/>
    </source>
</evidence>
<dbReference type="InterPro" id="IPR013708">
    <property type="entry name" value="Shikimate_DH-bd_N"/>
</dbReference>
<dbReference type="GO" id="GO:0004764">
    <property type="term" value="F:shikimate 3-dehydrogenase (NADP+) activity"/>
    <property type="evidence" value="ECO:0007669"/>
    <property type="project" value="UniProtKB-EC"/>
</dbReference>
<dbReference type="GO" id="GO:0019632">
    <property type="term" value="P:shikimate metabolic process"/>
    <property type="evidence" value="ECO:0007669"/>
    <property type="project" value="TreeGrafter"/>
</dbReference>
<dbReference type="InterPro" id="IPR036291">
    <property type="entry name" value="NAD(P)-bd_dom_sf"/>
</dbReference>
<keyword evidence="3" id="KW-0057">Aromatic amino acid biosynthesis</keyword>
<evidence type="ECO:0000259" key="4">
    <source>
        <dbReference type="Pfam" id="PF08501"/>
    </source>
</evidence>
<dbReference type="GO" id="GO:0050661">
    <property type="term" value="F:NADP binding"/>
    <property type="evidence" value="ECO:0007669"/>
    <property type="project" value="TreeGrafter"/>
</dbReference>
<dbReference type="EC" id="1.1.1.25" evidence="5"/>
<proteinExistence type="predicted"/>
<evidence type="ECO:0000256" key="2">
    <source>
        <dbReference type="ARBA" id="ARBA00023002"/>
    </source>
</evidence>
<dbReference type="GO" id="GO:0009423">
    <property type="term" value="P:chorismate biosynthetic process"/>
    <property type="evidence" value="ECO:0007669"/>
    <property type="project" value="TreeGrafter"/>
</dbReference>
<evidence type="ECO:0000313" key="6">
    <source>
        <dbReference type="Proteomes" id="UP000475249"/>
    </source>
</evidence>
<comment type="caution">
    <text evidence="5">The sequence shown here is derived from an EMBL/GenBank/DDBJ whole genome shotgun (WGS) entry which is preliminary data.</text>
</comment>
<dbReference type="SUPFAM" id="SSF51735">
    <property type="entry name" value="NAD(P)-binding Rossmann-fold domains"/>
    <property type="match status" value="1"/>
</dbReference>
<protein>
    <submittedName>
        <fullName evidence="5">Shikimate dehydrogenase</fullName>
        <ecNumber evidence="5">1.1.1.25</ecNumber>
    </submittedName>
</protein>
<dbReference type="RefSeq" id="WP_161434398.1">
    <property type="nucleotide sequence ID" value="NZ_WXYO01000002.1"/>
</dbReference>
<evidence type="ECO:0000256" key="1">
    <source>
        <dbReference type="ARBA" id="ARBA00004871"/>
    </source>
</evidence>
<evidence type="ECO:0000256" key="3">
    <source>
        <dbReference type="ARBA" id="ARBA00023141"/>
    </source>
</evidence>
<dbReference type="Proteomes" id="UP000475249">
    <property type="component" value="Unassembled WGS sequence"/>
</dbReference>
<dbReference type="PANTHER" id="PTHR21089">
    <property type="entry name" value="SHIKIMATE DEHYDROGENASE"/>
    <property type="match status" value="1"/>
</dbReference>
<dbReference type="EMBL" id="WXYO01000002">
    <property type="protein sequence ID" value="NAS11364.1"/>
    <property type="molecule type" value="Genomic_DNA"/>
</dbReference>
<dbReference type="GO" id="GO:0005829">
    <property type="term" value="C:cytosol"/>
    <property type="evidence" value="ECO:0007669"/>
    <property type="project" value="TreeGrafter"/>
</dbReference>
<dbReference type="CDD" id="cd01065">
    <property type="entry name" value="NAD_bind_Shikimate_DH"/>
    <property type="match status" value="1"/>
</dbReference>
<sequence length="248" mass="28066">MEKTETKKHKFGLVGRNISYSFSRKYFTEKFELLGLSDHIYENYDIEDIKDFQTLRNKALRGLNVTIPYKEDVIPFLDQLHPQAAEIGAVNTIKFDGNGLTGFNTDIYGFQKAIEPMLTPAHKAALILGTGGASKAVAFVFNELNIAFRFVSRNPGEEALAYSDLNQDVMEQYSVIVNCTPLGTYPNVEQRPDIPYEFVSSTHLFFDLIYNPEKTRFLLEGEKQGAAISNGLKMLELQAEKAWSIWNS</sequence>
<dbReference type="Gene3D" id="3.40.50.10860">
    <property type="entry name" value="Leucine Dehydrogenase, chain A, domain 1"/>
    <property type="match status" value="1"/>
</dbReference>
<keyword evidence="2 5" id="KW-0560">Oxidoreductase</keyword>
<dbReference type="SUPFAM" id="SSF53223">
    <property type="entry name" value="Aminoacid dehydrogenase-like, N-terminal domain"/>
    <property type="match status" value="1"/>
</dbReference>
<organism evidence="5 6">
    <name type="scientific">Poritiphilus flavus</name>
    <dbReference type="NCBI Taxonomy" id="2697053"/>
    <lineage>
        <taxon>Bacteria</taxon>
        <taxon>Pseudomonadati</taxon>
        <taxon>Bacteroidota</taxon>
        <taxon>Flavobacteriia</taxon>
        <taxon>Flavobacteriales</taxon>
        <taxon>Flavobacteriaceae</taxon>
        <taxon>Poritiphilus</taxon>
    </lineage>
</organism>
<dbReference type="Gene3D" id="3.40.50.720">
    <property type="entry name" value="NAD(P)-binding Rossmann-like Domain"/>
    <property type="match status" value="1"/>
</dbReference>
<keyword evidence="3" id="KW-0028">Amino-acid biosynthesis</keyword>
<accession>A0A6L9E9N6</accession>